<feature type="transmembrane region" description="Helical" evidence="1">
    <location>
        <begin position="16"/>
        <end position="37"/>
    </location>
</feature>
<protein>
    <submittedName>
        <fullName evidence="2">Uncharacterized protein</fullName>
    </submittedName>
</protein>
<dbReference type="PATRIC" id="fig|156976.3.peg.33"/>
<name>A0A0K1RE99_9CORY</name>
<dbReference type="STRING" id="156976.AK829_00175"/>
<proteinExistence type="predicted"/>
<feature type="transmembrane region" description="Helical" evidence="1">
    <location>
        <begin position="49"/>
        <end position="67"/>
    </location>
</feature>
<reference evidence="2 3" key="1">
    <citation type="submission" date="2015-08" db="EMBL/GenBank/DDBJ databases">
        <authorList>
            <person name="Babu N.S."/>
            <person name="Beckwith C.J."/>
            <person name="Beseler K.G."/>
            <person name="Brison A."/>
            <person name="Carone J.V."/>
            <person name="Caskin T.P."/>
            <person name="Diamond M."/>
            <person name="Durham M.E."/>
            <person name="Foxe J.M."/>
            <person name="Go M."/>
            <person name="Henderson B.A."/>
            <person name="Jones I.B."/>
            <person name="McGettigan J.A."/>
            <person name="Micheletti S.J."/>
            <person name="Nasrallah M.E."/>
            <person name="Ortiz D."/>
            <person name="Piller C.R."/>
            <person name="Privatt S.R."/>
            <person name="Schneider S.L."/>
            <person name="Sharp S."/>
            <person name="Smith T.C."/>
            <person name="Stanton J.D."/>
            <person name="Ullery H.E."/>
            <person name="Wilson R.J."/>
            <person name="Serrano M.G."/>
            <person name="Buck G."/>
            <person name="Lee V."/>
            <person name="Wang Y."/>
            <person name="Carvalho R."/>
            <person name="Voegtly L."/>
            <person name="Shi R."/>
            <person name="Duckworth R."/>
            <person name="Johnson A."/>
            <person name="Loviza R."/>
            <person name="Walstead R."/>
            <person name="Shah Z."/>
            <person name="Kiflezghi M."/>
            <person name="Wade K."/>
            <person name="Ball S.L."/>
            <person name="Bradley K.W."/>
            <person name="Asai D.J."/>
            <person name="Bowman C.A."/>
            <person name="Russell D.A."/>
            <person name="Pope W.H."/>
            <person name="Jacobs-Sera D."/>
            <person name="Hendrix R.W."/>
            <person name="Hatfull G.F."/>
        </authorList>
    </citation>
    <scope>NUCLEOTIDE SEQUENCE [LARGE SCALE GENOMIC DNA]</scope>
    <source>
        <strain evidence="2 3">PUDD_83A45</strain>
    </source>
</reference>
<evidence type="ECO:0000256" key="1">
    <source>
        <dbReference type="SAM" id="Phobius"/>
    </source>
</evidence>
<sequence>MNEQPEQPRQRVRVRAWHILLLIAAVITTILLANWQWQRYQSGTGTFQNLGYALQWPFFGAFFVYAYRTGIRMENEKIDAINAGKALEDMYEADIAKYGADSSAAGPKAIDESFLPERPHLDIDEYNELLTPQRRHQPDPEKGTS</sequence>
<accession>A0A0K1RE99</accession>
<dbReference type="KEGG" id="crie:AK829_00175"/>
<evidence type="ECO:0000313" key="3">
    <source>
        <dbReference type="Proteomes" id="UP000060016"/>
    </source>
</evidence>
<dbReference type="RefSeq" id="WP_052206260.1">
    <property type="nucleotide sequence ID" value="NZ_CAUPGJ010000035.1"/>
</dbReference>
<organism evidence="2 3">
    <name type="scientific">Corynebacterium riegelii</name>
    <dbReference type="NCBI Taxonomy" id="156976"/>
    <lineage>
        <taxon>Bacteria</taxon>
        <taxon>Bacillati</taxon>
        <taxon>Actinomycetota</taxon>
        <taxon>Actinomycetes</taxon>
        <taxon>Mycobacteriales</taxon>
        <taxon>Corynebacteriaceae</taxon>
        <taxon>Corynebacterium</taxon>
    </lineage>
</organism>
<gene>
    <name evidence="2" type="ORF">AK829_00175</name>
</gene>
<dbReference type="Proteomes" id="UP000060016">
    <property type="component" value="Chromosome"/>
</dbReference>
<evidence type="ECO:0000313" key="2">
    <source>
        <dbReference type="EMBL" id="AKV59734.1"/>
    </source>
</evidence>
<dbReference type="EMBL" id="CP012342">
    <property type="protein sequence ID" value="AKV59734.1"/>
    <property type="molecule type" value="Genomic_DNA"/>
</dbReference>
<keyword evidence="1" id="KW-1133">Transmembrane helix</keyword>
<keyword evidence="1" id="KW-0472">Membrane</keyword>
<keyword evidence="1" id="KW-0812">Transmembrane</keyword>
<dbReference type="AlphaFoldDB" id="A0A0K1RE99"/>
<keyword evidence="3" id="KW-1185">Reference proteome</keyword>